<comment type="caution">
    <text evidence="4">The sequence shown here is derived from an EMBL/GenBank/DDBJ whole genome shotgun (WGS) entry which is preliminary data.</text>
</comment>
<keyword evidence="1" id="KW-0560">Oxidoreductase</keyword>
<dbReference type="RefSeq" id="WP_306747058.1">
    <property type="nucleotide sequence ID" value="NZ_NSDM01000007.1"/>
</dbReference>
<dbReference type="Proteomes" id="UP001225605">
    <property type="component" value="Unassembled WGS sequence"/>
</dbReference>
<dbReference type="PANTHER" id="PTHR13789:SF309">
    <property type="entry name" value="PUTATIVE (AFU_ORTHOLOGUE AFUA_6G14510)-RELATED"/>
    <property type="match status" value="1"/>
</dbReference>
<dbReference type="SUPFAM" id="SSF51905">
    <property type="entry name" value="FAD/NAD(P)-binding domain"/>
    <property type="match status" value="1"/>
</dbReference>
<dbReference type="InterPro" id="IPR002938">
    <property type="entry name" value="FAD-bd"/>
</dbReference>
<name>A0ABU0X174_9PSEU</name>
<gene>
    <name evidence="4" type="ORF">CKY47_18070</name>
</gene>
<evidence type="ECO:0000259" key="3">
    <source>
        <dbReference type="Pfam" id="PF01494"/>
    </source>
</evidence>
<accession>A0ABU0X174</accession>
<keyword evidence="2" id="KW-0503">Monooxygenase</keyword>
<dbReference type="EMBL" id="NSDM01000007">
    <property type="protein sequence ID" value="MDQ2585860.1"/>
    <property type="molecule type" value="Genomic_DNA"/>
</dbReference>
<keyword evidence="5" id="KW-1185">Reference proteome</keyword>
<evidence type="ECO:0000256" key="1">
    <source>
        <dbReference type="ARBA" id="ARBA00023002"/>
    </source>
</evidence>
<protein>
    <submittedName>
        <fullName evidence="4">FAD-dependent oxidoreductase</fullName>
    </submittedName>
</protein>
<evidence type="ECO:0000313" key="4">
    <source>
        <dbReference type="EMBL" id="MDQ2585860.1"/>
    </source>
</evidence>
<dbReference type="PRINTS" id="PR00420">
    <property type="entry name" value="RNGMNOXGNASE"/>
</dbReference>
<organism evidence="4 5">
    <name type="scientific">Saccharothrix yanglingensis</name>
    <dbReference type="NCBI Taxonomy" id="659496"/>
    <lineage>
        <taxon>Bacteria</taxon>
        <taxon>Bacillati</taxon>
        <taxon>Actinomycetota</taxon>
        <taxon>Actinomycetes</taxon>
        <taxon>Pseudonocardiales</taxon>
        <taxon>Pseudonocardiaceae</taxon>
        <taxon>Saccharothrix</taxon>
    </lineage>
</organism>
<evidence type="ECO:0000313" key="5">
    <source>
        <dbReference type="Proteomes" id="UP001225605"/>
    </source>
</evidence>
<reference evidence="4 5" key="1">
    <citation type="submission" date="2017-06" db="EMBL/GenBank/DDBJ databases">
        <title>Cultured bacterium strain Saccharothrix yanglingensis Hhs.015.</title>
        <authorList>
            <person name="Xia Y."/>
        </authorList>
    </citation>
    <scope>NUCLEOTIDE SEQUENCE [LARGE SCALE GENOMIC DNA]</scope>
    <source>
        <strain evidence="4 5">Hhs.015</strain>
    </source>
</reference>
<proteinExistence type="predicted"/>
<dbReference type="InterPro" id="IPR050493">
    <property type="entry name" value="FAD-dep_Monooxygenase_BioMet"/>
</dbReference>
<dbReference type="PANTHER" id="PTHR13789">
    <property type="entry name" value="MONOOXYGENASE"/>
    <property type="match status" value="1"/>
</dbReference>
<dbReference type="Gene3D" id="3.50.50.60">
    <property type="entry name" value="FAD/NAD(P)-binding domain"/>
    <property type="match status" value="1"/>
</dbReference>
<evidence type="ECO:0000256" key="2">
    <source>
        <dbReference type="ARBA" id="ARBA00023033"/>
    </source>
</evidence>
<sequence length="376" mass="39436">MKAAVVGGGLGGVTAAVALRRVGWEVVVLERAPAFGEVGAGVGVMPNALRALAALGLDDEVRRIGTPRVAGGVLDRRGRPLTHVDAGRLEHVVAVHRADLHRVLRSALPDGCLVTDAEVRSADDLDADLVVAADGIRSGIRRALFPDHPGPVYAGTTAWRGVSEARFPADLAISQTLGPGVEAGVLPLGDGRVCWYAATVAPAGGRADDELGEVRRLVGDWHDPIPAVLAATPPGVVLRHDVHELGTPLPTYVRGRVALLGDAAHAMTPYLGQGACMAIEDGVVLASLCARHDVPTALAEYDRARRPRTQAVARASRVMGHVGHRLRNPVAVAVRDAAVRAVPTAVALRGMTRFLRWTAPELSPDRGNMPGDISHK</sequence>
<feature type="domain" description="FAD-binding" evidence="3">
    <location>
        <begin position="2"/>
        <end position="107"/>
    </location>
</feature>
<dbReference type="Pfam" id="PF01494">
    <property type="entry name" value="FAD_binding_3"/>
    <property type="match status" value="2"/>
</dbReference>
<dbReference type="InterPro" id="IPR036188">
    <property type="entry name" value="FAD/NAD-bd_sf"/>
</dbReference>
<feature type="domain" description="FAD-binding" evidence="3">
    <location>
        <begin position="121"/>
        <end position="315"/>
    </location>
</feature>